<dbReference type="PANTHER" id="PTHR12526:SF572">
    <property type="entry name" value="BLL5144 PROTEIN"/>
    <property type="match status" value="1"/>
</dbReference>
<protein>
    <submittedName>
        <fullName evidence="5">Glycosyl transferase family 1</fullName>
    </submittedName>
</protein>
<evidence type="ECO:0000256" key="1">
    <source>
        <dbReference type="ARBA" id="ARBA00022676"/>
    </source>
</evidence>
<dbReference type="PANTHER" id="PTHR12526">
    <property type="entry name" value="GLYCOSYLTRANSFERASE"/>
    <property type="match status" value="1"/>
</dbReference>
<name>A0A1S1RHK9_9ACTN</name>
<gene>
    <name evidence="5" type="ORF">BBK14_30280</name>
</gene>
<comment type="caution">
    <text evidence="5">The sequence shown here is derived from an EMBL/GenBank/DDBJ whole genome shotgun (WGS) entry which is preliminary data.</text>
</comment>
<dbReference type="Pfam" id="PF13692">
    <property type="entry name" value="Glyco_trans_1_4"/>
    <property type="match status" value="1"/>
</dbReference>
<feature type="domain" description="Glycosyltransferase subfamily 4-like N-terminal" evidence="4">
    <location>
        <begin position="38"/>
        <end position="186"/>
    </location>
</feature>
<dbReference type="EMBL" id="MAXA01000008">
    <property type="protein sequence ID" value="OHV45517.1"/>
    <property type="molecule type" value="Genomic_DNA"/>
</dbReference>
<feature type="compositionally biased region" description="Low complexity" evidence="3">
    <location>
        <begin position="63"/>
        <end position="73"/>
    </location>
</feature>
<evidence type="ECO:0000256" key="3">
    <source>
        <dbReference type="SAM" id="MobiDB-lite"/>
    </source>
</evidence>
<evidence type="ECO:0000259" key="4">
    <source>
        <dbReference type="Pfam" id="PF13439"/>
    </source>
</evidence>
<keyword evidence="2 5" id="KW-0808">Transferase</keyword>
<dbReference type="AlphaFoldDB" id="A0A1S1RHK9"/>
<sequence length="404" mass="41978">MPLRYGFLSTYPPTQCGLATFAAALFDELNSPTPGASSGVVRLLDATDRAGATAEPAAPLTRPPGRSGRTSRPVLVGDLVAGTPGGPRAAARLLNGFDVAVVQHEYGVYGGPDGDEVLAVLDALDVPVIVVLHTVLVKPTPHQRHVLESVVASADAVVVMTETARVRLVEGFQVHPRRVVVIPHGAADNRRAPTEHSGGPIILTWGLIGPGKGIEWGIAAMADLADLDPAPHYVIAGQTHPKVLAREGEAYREGLAARIRGLGLTGSVSFDDRYLDPVSLAGLVRQADVVLLPYDSVDQVTSGVLIEAVTALRPIVATRFPHAVELLGDGSGLLVPHRDPAAIAAAVRRIATDETVSAGLASAAAAQAPDLLWPAVAGRYRRLAAGLVARTGSRPSTAPVPVAR</sequence>
<dbReference type="RefSeq" id="WP_071059650.1">
    <property type="nucleotide sequence ID" value="NZ_MAXA01000008.1"/>
</dbReference>
<dbReference type="Pfam" id="PF13439">
    <property type="entry name" value="Glyco_transf_4"/>
    <property type="match status" value="1"/>
</dbReference>
<keyword evidence="6" id="KW-1185">Reference proteome</keyword>
<accession>A0A1S1RHK9</accession>
<organism evidence="5 6">
    <name type="scientific">Parafrankia soli</name>
    <dbReference type="NCBI Taxonomy" id="2599596"/>
    <lineage>
        <taxon>Bacteria</taxon>
        <taxon>Bacillati</taxon>
        <taxon>Actinomycetota</taxon>
        <taxon>Actinomycetes</taxon>
        <taxon>Frankiales</taxon>
        <taxon>Frankiaceae</taxon>
        <taxon>Parafrankia</taxon>
    </lineage>
</organism>
<dbReference type="OrthoDB" id="9765330at2"/>
<dbReference type="InterPro" id="IPR028098">
    <property type="entry name" value="Glyco_trans_4-like_N"/>
</dbReference>
<dbReference type="GO" id="GO:0016757">
    <property type="term" value="F:glycosyltransferase activity"/>
    <property type="evidence" value="ECO:0007669"/>
    <property type="project" value="UniProtKB-KW"/>
</dbReference>
<proteinExistence type="predicted"/>
<reference evidence="6" key="1">
    <citation type="submission" date="2016-07" db="EMBL/GenBank/DDBJ databases">
        <title>Frankia sp. NRRL B-16219 Genome sequencing.</title>
        <authorList>
            <person name="Ghodhbane-Gtari F."/>
            <person name="Swanson E."/>
            <person name="Gueddou A."/>
            <person name="Louati M."/>
            <person name="Nouioui I."/>
            <person name="Hezbri K."/>
            <person name="Abebe-Akele F."/>
            <person name="Simpson S."/>
            <person name="Morris K."/>
            <person name="Thomas K."/>
            <person name="Gtari M."/>
            <person name="Tisa L.S."/>
        </authorList>
    </citation>
    <scope>NUCLEOTIDE SEQUENCE [LARGE SCALE GENOMIC DNA]</scope>
    <source>
        <strain evidence="6">NRRL B-16219</strain>
    </source>
</reference>
<evidence type="ECO:0000313" key="5">
    <source>
        <dbReference type="EMBL" id="OHV45517.1"/>
    </source>
</evidence>
<evidence type="ECO:0000313" key="6">
    <source>
        <dbReference type="Proteomes" id="UP000179769"/>
    </source>
</evidence>
<evidence type="ECO:0000256" key="2">
    <source>
        <dbReference type="ARBA" id="ARBA00022679"/>
    </source>
</evidence>
<dbReference type="Proteomes" id="UP000179769">
    <property type="component" value="Unassembled WGS sequence"/>
</dbReference>
<dbReference type="Gene3D" id="3.40.50.2000">
    <property type="entry name" value="Glycogen Phosphorylase B"/>
    <property type="match status" value="2"/>
</dbReference>
<dbReference type="SUPFAM" id="SSF53756">
    <property type="entry name" value="UDP-Glycosyltransferase/glycogen phosphorylase"/>
    <property type="match status" value="1"/>
</dbReference>
<keyword evidence="1" id="KW-0328">Glycosyltransferase</keyword>
<feature type="region of interest" description="Disordered" evidence="3">
    <location>
        <begin position="52"/>
        <end position="73"/>
    </location>
</feature>